<protein>
    <recommendedName>
        <fullName evidence="10">ABC transmembrane type-1 domain-containing protein</fullName>
    </recommendedName>
</protein>
<dbReference type="PANTHER" id="PTHR24223">
    <property type="entry name" value="ATP-BINDING CASSETTE SUB-FAMILY C"/>
    <property type="match status" value="1"/>
</dbReference>
<keyword evidence="2" id="KW-0813">Transport</keyword>
<keyword evidence="3 9" id="KW-0812">Transmembrane</keyword>
<dbReference type="InterPro" id="IPR036640">
    <property type="entry name" value="ABC1_TM_sf"/>
</dbReference>
<evidence type="ECO:0000256" key="7">
    <source>
        <dbReference type="ARBA" id="ARBA00022989"/>
    </source>
</evidence>
<keyword evidence="5" id="KW-0547">Nucleotide-binding</keyword>
<keyword evidence="6" id="KW-0067">ATP-binding</keyword>
<feature type="transmembrane region" description="Helical" evidence="9">
    <location>
        <begin position="111"/>
        <end position="132"/>
    </location>
</feature>
<evidence type="ECO:0000256" key="9">
    <source>
        <dbReference type="SAM" id="Phobius"/>
    </source>
</evidence>
<dbReference type="Pfam" id="PF00664">
    <property type="entry name" value="ABC_membrane"/>
    <property type="match status" value="1"/>
</dbReference>
<evidence type="ECO:0000313" key="11">
    <source>
        <dbReference type="EMBL" id="KAK9659778.1"/>
    </source>
</evidence>
<evidence type="ECO:0000256" key="1">
    <source>
        <dbReference type="ARBA" id="ARBA00004127"/>
    </source>
</evidence>
<comment type="subcellular location">
    <subcellularLocation>
        <location evidence="1">Endomembrane system</location>
        <topology evidence="1">Multi-pass membrane protein</topology>
    </subcellularLocation>
</comment>
<keyword evidence="8 9" id="KW-0472">Membrane</keyword>
<evidence type="ECO:0000256" key="8">
    <source>
        <dbReference type="ARBA" id="ARBA00023136"/>
    </source>
</evidence>
<evidence type="ECO:0000256" key="3">
    <source>
        <dbReference type="ARBA" id="ARBA00022692"/>
    </source>
</evidence>
<comment type="caution">
    <text evidence="11">The sequence shown here is derived from an EMBL/GenBank/DDBJ whole genome shotgun (WGS) entry which is preliminary data.</text>
</comment>
<dbReference type="PANTHER" id="PTHR24223:SF443">
    <property type="entry name" value="MULTIDRUG-RESISTANCE LIKE PROTEIN 1, ISOFORM I"/>
    <property type="match status" value="1"/>
</dbReference>
<dbReference type="Proteomes" id="UP001479436">
    <property type="component" value="Unassembled WGS sequence"/>
</dbReference>
<organism evidence="11 12">
    <name type="scientific">Basidiobolus ranarum</name>
    <dbReference type="NCBI Taxonomy" id="34480"/>
    <lineage>
        <taxon>Eukaryota</taxon>
        <taxon>Fungi</taxon>
        <taxon>Fungi incertae sedis</taxon>
        <taxon>Zoopagomycota</taxon>
        <taxon>Entomophthoromycotina</taxon>
        <taxon>Basidiobolomycetes</taxon>
        <taxon>Basidiobolales</taxon>
        <taxon>Basidiobolaceae</taxon>
        <taxon>Basidiobolus</taxon>
    </lineage>
</organism>
<evidence type="ECO:0000256" key="6">
    <source>
        <dbReference type="ARBA" id="ARBA00022840"/>
    </source>
</evidence>
<proteinExistence type="predicted"/>
<dbReference type="Gene3D" id="1.20.1560.10">
    <property type="entry name" value="ABC transporter type 1, transmembrane domain"/>
    <property type="match status" value="1"/>
</dbReference>
<dbReference type="SUPFAM" id="SSF90123">
    <property type="entry name" value="ABC transporter transmembrane region"/>
    <property type="match status" value="1"/>
</dbReference>
<feature type="domain" description="ABC transmembrane type-1" evidence="10">
    <location>
        <begin position="112"/>
        <end position="308"/>
    </location>
</feature>
<keyword evidence="7 9" id="KW-1133">Transmembrane helix</keyword>
<sequence>MEKRKEFYNLISEYARDQSLEKTTKQDPELVIGSLNSVNSTEEYIDNSQLRRMVNKDSIHTLRRTSVASLHENSEQSKGKARLMTVEESAKGSVSWKVYKDFAKSCSIPSVLLYMLLLVCINLLQVGSNLWLKWWTSQNVNAEAPMGVWAFLAVYSGLGMAASTCSLLQPILLWTVCAVRSARVTHANMLLSVVRSPMSFFDTTPLGRILNRFSKDQYTLDEVLPQRFNSYFRTCLNVIVVMTVIAFSTPGFLIVVVPILVLYVIIQRFYLNTSRELKRLESISRSPIYAHFQETIGGVNSIRAYAWH</sequence>
<evidence type="ECO:0000256" key="5">
    <source>
        <dbReference type="ARBA" id="ARBA00022741"/>
    </source>
</evidence>
<evidence type="ECO:0000256" key="2">
    <source>
        <dbReference type="ARBA" id="ARBA00022448"/>
    </source>
</evidence>
<evidence type="ECO:0000259" key="10">
    <source>
        <dbReference type="PROSITE" id="PS50929"/>
    </source>
</evidence>
<name>A0ABR2VJ50_9FUNG</name>
<evidence type="ECO:0000313" key="12">
    <source>
        <dbReference type="Proteomes" id="UP001479436"/>
    </source>
</evidence>
<keyword evidence="4" id="KW-0677">Repeat</keyword>
<reference evidence="11 12" key="1">
    <citation type="submission" date="2023-04" db="EMBL/GenBank/DDBJ databases">
        <title>Genome of Basidiobolus ranarum AG-B5.</title>
        <authorList>
            <person name="Stajich J.E."/>
            <person name="Carter-House D."/>
            <person name="Gryganskyi A."/>
        </authorList>
    </citation>
    <scope>NUCLEOTIDE SEQUENCE [LARGE SCALE GENOMIC DNA]</scope>
    <source>
        <strain evidence="11 12">AG-B5</strain>
    </source>
</reference>
<dbReference type="EMBL" id="JASJQH010013245">
    <property type="protein sequence ID" value="KAK9659778.1"/>
    <property type="molecule type" value="Genomic_DNA"/>
</dbReference>
<evidence type="ECO:0000256" key="4">
    <source>
        <dbReference type="ARBA" id="ARBA00022737"/>
    </source>
</evidence>
<dbReference type="InterPro" id="IPR050173">
    <property type="entry name" value="ABC_transporter_C-like"/>
</dbReference>
<accession>A0ABR2VJ50</accession>
<feature type="transmembrane region" description="Helical" evidence="9">
    <location>
        <begin position="230"/>
        <end position="247"/>
    </location>
</feature>
<dbReference type="PROSITE" id="PS50929">
    <property type="entry name" value="ABC_TM1F"/>
    <property type="match status" value="1"/>
</dbReference>
<keyword evidence="12" id="KW-1185">Reference proteome</keyword>
<gene>
    <name evidence="11" type="ORF">K7432_018521</name>
</gene>
<dbReference type="InterPro" id="IPR011527">
    <property type="entry name" value="ABC1_TM_dom"/>
</dbReference>
<feature type="transmembrane region" description="Helical" evidence="9">
    <location>
        <begin position="152"/>
        <end position="179"/>
    </location>
</feature>